<comment type="caution">
    <text evidence="1">The sequence shown here is derived from an EMBL/GenBank/DDBJ whole genome shotgun (WGS) entry which is preliminary data.</text>
</comment>
<proteinExistence type="predicted"/>
<evidence type="ECO:0000313" key="2">
    <source>
        <dbReference type="Proteomes" id="UP000800093"/>
    </source>
</evidence>
<reference evidence="2" key="1">
    <citation type="journal article" date="2020" name="Stud. Mycol.">
        <title>101 Dothideomycetes genomes: A test case for predicting lifestyles and emergence of pathogens.</title>
        <authorList>
            <person name="Haridas S."/>
            <person name="Albert R."/>
            <person name="Binder M."/>
            <person name="Bloem J."/>
            <person name="LaButti K."/>
            <person name="Salamov A."/>
            <person name="Andreopoulos B."/>
            <person name="Baker S."/>
            <person name="Barry K."/>
            <person name="Bills G."/>
            <person name="Bluhm B."/>
            <person name="Cannon C."/>
            <person name="Castanera R."/>
            <person name="Culley D."/>
            <person name="Daum C."/>
            <person name="Ezra D."/>
            <person name="Gonzalez J."/>
            <person name="Henrissat B."/>
            <person name="Kuo A."/>
            <person name="Liang C."/>
            <person name="Lipzen A."/>
            <person name="Lutzoni F."/>
            <person name="Magnuson J."/>
            <person name="Mondo S."/>
            <person name="Nolan M."/>
            <person name="Ohm R."/>
            <person name="Pangilinan J."/>
            <person name="Park H.-J."/>
            <person name="Ramirez L."/>
            <person name="Alfaro M."/>
            <person name="Sun H."/>
            <person name="Tritt A."/>
            <person name="Yoshinaga Y."/>
            <person name="Zwiers L.-H."/>
            <person name="Turgeon B."/>
            <person name="Goodwin S."/>
            <person name="Spatafora J."/>
            <person name="Crous P."/>
            <person name="Grigoriev I."/>
        </authorList>
    </citation>
    <scope>NUCLEOTIDE SEQUENCE [LARGE SCALE GENOMIC DNA]</scope>
    <source>
        <strain evidence="2">CBS 304.66</strain>
    </source>
</reference>
<dbReference type="Proteomes" id="UP000800093">
    <property type="component" value="Unassembled WGS sequence"/>
</dbReference>
<dbReference type="AlphaFoldDB" id="A0A9P4K9V0"/>
<accession>A0A9P4K9V0</accession>
<evidence type="ECO:0000313" key="1">
    <source>
        <dbReference type="EMBL" id="KAF2264485.1"/>
    </source>
</evidence>
<dbReference type="EMBL" id="ML986615">
    <property type="protein sequence ID" value="KAF2264485.1"/>
    <property type="molecule type" value="Genomic_DNA"/>
</dbReference>
<sequence length="185" mass="20900">MVLHKSRAQRRWSIEVANARLLAKGEALNRVWRMNWTHRFALPNPPSRHILKRKKRPEAATASAQVHLFPLHRITSTEVVGAEGDPNGRPASKVTTSRPWRAGLVKVKKERAHEPSLNLCTPIVTYQDRYGEMRPATLLLSSPVRGTEKLGADTTPTLGSMTAPQTRQHLSCSRHYSMHFVHVDH</sequence>
<protein>
    <submittedName>
        <fullName evidence="1">Uncharacterized protein</fullName>
    </submittedName>
</protein>
<keyword evidence="2" id="KW-1185">Reference proteome</keyword>
<organism evidence="1 2">
    <name type="scientific">Lojkania enalia</name>
    <dbReference type="NCBI Taxonomy" id="147567"/>
    <lineage>
        <taxon>Eukaryota</taxon>
        <taxon>Fungi</taxon>
        <taxon>Dikarya</taxon>
        <taxon>Ascomycota</taxon>
        <taxon>Pezizomycotina</taxon>
        <taxon>Dothideomycetes</taxon>
        <taxon>Pleosporomycetidae</taxon>
        <taxon>Pleosporales</taxon>
        <taxon>Pleosporales incertae sedis</taxon>
        <taxon>Lojkania</taxon>
    </lineage>
</organism>
<gene>
    <name evidence="1" type="ORF">CC78DRAFT_580268</name>
</gene>
<name>A0A9P4K9V0_9PLEO</name>